<dbReference type="SUPFAM" id="SSF53448">
    <property type="entry name" value="Nucleotide-diphospho-sugar transferases"/>
    <property type="match status" value="1"/>
</dbReference>
<dbReference type="Gene3D" id="3.90.550.10">
    <property type="entry name" value="Spore Coat Polysaccharide Biosynthesis Protein SpsA, Chain A"/>
    <property type="match status" value="1"/>
</dbReference>
<feature type="domain" description="Glycosyltransferase 2-like" evidence="1">
    <location>
        <begin position="9"/>
        <end position="150"/>
    </location>
</feature>
<reference evidence="3" key="1">
    <citation type="submission" date="2017-09" db="EMBL/GenBank/DDBJ databases">
        <title>Depth-based differentiation of microbial function through sediment-hosted aquifers and enrichment of novel symbionts in the deep terrestrial subsurface.</title>
        <authorList>
            <person name="Probst A.J."/>
            <person name="Ladd B."/>
            <person name="Jarett J.K."/>
            <person name="Geller-Mcgrath D.E."/>
            <person name="Sieber C.M.K."/>
            <person name="Emerson J.B."/>
            <person name="Anantharaman K."/>
            <person name="Thomas B.C."/>
            <person name="Malmstrom R."/>
            <person name="Stieglmeier M."/>
            <person name="Klingl A."/>
            <person name="Woyke T."/>
            <person name="Ryan C.M."/>
            <person name="Banfield J.F."/>
        </authorList>
    </citation>
    <scope>NUCLEOTIDE SEQUENCE [LARGE SCALE GENOMIC DNA]</scope>
</reference>
<proteinExistence type="predicted"/>
<accession>A0A2M6WVU3</accession>
<gene>
    <name evidence="2" type="ORF">COT82_01020</name>
</gene>
<dbReference type="AlphaFoldDB" id="A0A2M6WVU3"/>
<name>A0A2M6WVU3_9BACT</name>
<sequence>MNTNKPLISVIVPVYNCENTISVAIDSILNQTYKNIEIIVVDDRSNDGTKEVVRKIASIHNNVKLVESEENDPNRFDAKLNRNINAGYSARNTGFKYVHGEYITFQDADDASLLNRIEIQYELLKKYNACHITTDWIQFNEKRAGKKFDIETFKYENTVEMLGPEEIFDLSQKTQGVGIKILGKYHSMVPFRIKRARVINKLFFGSVQPYPGITGIPLFKKIVIKKVRFRKLTQRIWPSFMGRGVDRDFNFQVAETFKNSYVFFIPLYLWRVKNENPRYEGKNIDEFII</sequence>
<dbReference type="GO" id="GO:0016758">
    <property type="term" value="F:hexosyltransferase activity"/>
    <property type="evidence" value="ECO:0007669"/>
    <property type="project" value="UniProtKB-ARBA"/>
</dbReference>
<dbReference type="InterPro" id="IPR001173">
    <property type="entry name" value="Glyco_trans_2-like"/>
</dbReference>
<dbReference type="PANTHER" id="PTHR22916:SF3">
    <property type="entry name" value="UDP-GLCNAC:BETAGAL BETA-1,3-N-ACETYLGLUCOSAMINYLTRANSFERASE-LIKE PROTEIN 1"/>
    <property type="match status" value="1"/>
</dbReference>
<organism evidence="2 3">
    <name type="scientific">Candidatus Campbellbacteria bacterium CG10_big_fil_rev_8_21_14_0_10_35_52</name>
    <dbReference type="NCBI Taxonomy" id="1974527"/>
    <lineage>
        <taxon>Bacteria</taxon>
        <taxon>Candidatus Campbelliibacteriota</taxon>
    </lineage>
</organism>
<dbReference type="PANTHER" id="PTHR22916">
    <property type="entry name" value="GLYCOSYLTRANSFERASE"/>
    <property type="match status" value="1"/>
</dbReference>
<dbReference type="EMBL" id="PFAA01000024">
    <property type="protein sequence ID" value="PIT96806.1"/>
    <property type="molecule type" value="Genomic_DNA"/>
</dbReference>
<comment type="caution">
    <text evidence="2">The sequence shown here is derived from an EMBL/GenBank/DDBJ whole genome shotgun (WGS) entry which is preliminary data.</text>
</comment>
<dbReference type="InterPro" id="IPR029044">
    <property type="entry name" value="Nucleotide-diphossugar_trans"/>
</dbReference>
<protein>
    <recommendedName>
        <fullName evidence="1">Glycosyltransferase 2-like domain-containing protein</fullName>
    </recommendedName>
</protein>
<evidence type="ECO:0000259" key="1">
    <source>
        <dbReference type="Pfam" id="PF00535"/>
    </source>
</evidence>
<dbReference type="Proteomes" id="UP000230481">
    <property type="component" value="Unassembled WGS sequence"/>
</dbReference>
<evidence type="ECO:0000313" key="2">
    <source>
        <dbReference type="EMBL" id="PIT96806.1"/>
    </source>
</evidence>
<dbReference type="Pfam" id="PF00535">
    <property type="entry name" value="Glycos_transf_2"/>
    <property type="match status" value="1"/>
</dbReference>
<dbReference type="CDD" id="cd00761">
    <property type="entry name" value="Glyco_tranf_GTA_type"/>
    <property type="match status" value="1"/>
</dbReference>
<evidence type="ECO:0000313" key="3">
    <source>
        <dbReference type="Proteomes" id="UP000230481"/>
    </source>
</evidence>